<gene>
    <name evidence="2" type="ORF">FGIG_03552</name>
</gene>
<accession>A0A504YKG7</accession>
<evidence type="ECO:0000256" key="1">
    <source>
        <dbReference type="SAM" id="SignalP"/>
    </source>
</evidence>
<reference evidence="2 3" key="1">
    <citation type="submission" date="2019-04" db="EMBL/GenBank/DDBJ databases">
        <title>Annotation for the trematode Fasciola gigantica.</title>
        <authorList>
            <person name="Choi Y.-J."/>
        </authorList>
    </citation>
    <scope>NUCLEOTIDE SEQUENCE [LARGE SCALE GENOMIC DNA]</scope>
    <source>
        <strain evidence="2">Uganda_cow_1</strain>
    </source>
</reference>
<feature type="chain" id="PRO_5021230061" evidence="1">
    <location>
        <begin position="22"/>
        <end position="92"/>
    </location>
</feature>
<dbReference type="AlphaFoldDB" id="A0A504YKG7"/>
<evidence type="ECO:0000313" key="3">
    <source>
        <dbReference type="Proteomes" id="UP000316759"/>
    </source>
</evidence>
<protein>
    <submittedName>
        <fullName evidence="2">Uncharacterized protein</fullName>
    </submittedName>
</protein>
<comment type="caution">
    <text evidence="2">The sequence shown here is derived from an EMBL/GenBank/DDBJ whole genome shotgun (WGS) entry which is preliminary data.</text>
</comment>
<proteinExistence type="predicted"/>
<keyword evidence="1" id="KW-0732">Signal</keyword>
<keyword evidence="3" id="KW-1185">Reference proteome</keyword>
<dbReference type="Proteomes" id="UP000316759">
    <property type="component" value="Unassembled WGS sequence"/>
</dbReference>
<organism evidence="2 3">
    <name type="scientific">Fasciola gigantica</name>
    <name type="common">Giant liver fluke</name>
    <dbReference type="NCBI Taxonomy" id="46835"/>
    <lineage>
        <taxon>Eukaryota</taxon>
        <taxon>Metazoa</taxon>
        <taxon>Spiralia</taxon>
        <taxon>Lophotrochozoa</taxon>
        <taxon>Platyhelminthes</taxon>
        <taxon>Trematoda</taxon>
        <taxon>Digenea</taxon>
        <taxon>Plagiorchiida</taxon>
        <taxon>Echinostomata</taxon>
        <taxon>Echinostomatoidea</taxon>
        <taxon>Fasciolidae</taxon>
        <taxon>Fasciola</taxon>
    </lineage>
</organism>
<feature type="signal peptide" evidence="1">
    <location>
        <begin position="1"/>
        <end position="21"/>
    </location>
</feature>
<dbReference type="EMBL" id="SUNJ01007008">
    <property type="protein sequence ID" value="TPP62312.1"/>
    <property type="molecule type" value="Genomic_DNA"/>
</dbReference>
<evidence type="ECO:0000313" key="2">
    <source>
        <dbReference type="EMBL" id="TPP62312.1"/>
    </source>
</evidence>
<sequence length="92" mass="10461">MKCPLVLATLLGVGLILGSEAVITCREYQPCYEDYSICFNNCRGDYSCLQGCSAQKADCLRKCLHDRPIPRGMWRGPLELSDYEKRESYESE</sequence>
<name>A0A504YKG7_FASGI</name>